<sequence length="158" mass="16700">MNIEDIKLACVAGFFSALVLGFLSWLNNIGGYGLWLMAPFGATAVLVFGIPNSPLAQPKNVIFGHLLTAFVGIVFVTYVGDGSVSIALAVGFAITLMMLTKTVHPAAGANPILIIVSGQSWDFLIMPVLVGTMFIVICGFAAKWLLSSTVNRAHKKTA</sequence>
<feature type="transmembrane region" description="Helical" evidence="1">
    <location>
        <begin position="124"/>
        <end position="146"/>
    </location>
</feature>
<feature type="transmembrane region" description="Helical" evidence="1">
    <location>
        <begin position="62"/>
        <end position="79"/>
    </location>
</feature>
<keyword evidence="1" id="KW-1133">Transmembrane helix</keyword>
<evidence type="ECO:0000313" key="3">
    <source>
        <dbReference type="EMBL" id="KKN31075.1"/>
    </source>
</evidence>
<dbReference type="AlphaFoldDB" id="A0A0F9PGW4"/>
<evidence type="ECO:0000256" key="1">
    <source>
        <dbReference type="SAM" id="Phobius"/>
    </source>
</evidence>
<feature type="transmembrane region" description="Helical" evidence="1">
    <location>
        <begin position="6"/>
        <end position="25"/>
    </location>
</feature>
<dbReference type="PANTHER" id="PTHR33741:SF5">
    <property type="entry name" value="TRANSMEMBRANE PROTEIN DDB_G0269096-RELATED"/>
    <property type="match status" value="1"/>
</dbReference>
<feature type="transmembrane region" description="Helical" evidence="1">
    <location>
        <begin position="32"/>
        <end position="50"/>
    </location>
</feature>
<gene>
    <name evidence="3" type="ORF">LCGC14_0827560</name>
</gene>
<proteinExistence type="predicted"/>
<organism evidence="3">
    <name type="scientific">marine sediment metagenome</name>
    <dbReference type="NCBI Taxonomy" id="412755"/>
    <lineage>
        <taxon>unclassified sequences</taxon>
        <taxon>metagenomes</taxon>
        <taxon>ecological metagenomes</taxon>
    </lineage>
</organism>
<comment type="caution">
    <text evidence="3">The sequence shown here is derived from an EMBL/GenBank/DDBJ whole genome shotgun (WGS) entry which is preliminary data.</text>
</comment>
<feature type="domain" description="HPP transmembrane region" evidence="2">
    <location>
        <begin position="4"/>
        <end position="143"/>
    </location>
</feature>
<reference evidence="3" key="1">
    <citation type="journal article" date="2015" name="Nature">
        <title>Complex archaea that bridge the gap between prokaryotes and eukaryotes.</title>
        <authorList>
            <person name="Spang A."/>
            <person name="Saw J.H."/>
            <person name="Jorgensen S.L."/>
            <person name="Zaremba-Niedzwiedzka K."/>
            <person name="Martijn J."/>
            <person name="Lind A.E."/>
            <person name="van Eijk R."/>
            <person name="Schleper C."/>
            <person name="Guy L."/>
            <person name="Ettema T.J."/>
        </authorList>
    </citation>
    <scope>NUCLEOTIDE SEQUENCE</scope>
</reference>
<name>A0A0F9PGW4_9ZZZZ</name>
<keyword evidence="1" id="KW-0472">Membrane</keyword>
<dbReference type="InterPro" id="IPR007065">
    <property type="entry name" value="HPP"/>
</dbReference>
<evidence type="ECO:0000259" key="2">
    <source>
        <dbReference type="Pfam" id="PF04982"/>
    </source>
</evidence>
<dbReference type="EMBL" id="LAZR01002358">
    <property type="protein sequence ID" value="KKN31075.1"/>
    <property type="molecule type" value="Genomic_DNA"/>
</dbReference>
<protein>
    <recommendedName>
        <fullName evidence="2">HPP transmembrane region domain-containing protein</fullName>
    </recommendedName>
</protein>
<dbReference type="InterPro" id="IPR058581">
    <property type="entry name" value="TM_HPP"/>
</dbReference>
<accession>A0A0F9PGW4</accession>
<dbReference type="Pfam" id="PF04982">
    <property type="entry name" value="TM_HPP"/>
    <property type="match status" value="1"/>
</dbReference>
<keyword evidence="1" id="KW-0812">Transmembrane</keyword>
<dbReference type="PANTHER" id="PTHR33741">
    <property type="entry name" value="TRANSMEMBRANE PROTEIN DDB_G0269096-RELATED"/>
    <property type="match status" value="1"/>
</dbReference>
<feature type="transmembrane region" description="Helical" evidence="1">
    <location>
        <begin position="86"/>
        <end position="104"/>
    </location>
</feature>